<keyword evidence="4" id="KW-0378">Hydrolase</keyword>
<feature type="binding site" evidence="6">
    <location>
        <position position="214"/>
    </location>
    <ligand>
        <name>substrate</name>
    </ligand>
</feature>
<dbReference type="Proteomes" id="UP001175261">
    <property type="component" value="Unassembled WGS sequence"/>
</dbReference>
<dbReference type="InterPro" id="IPR020556">
    <property type="entry name" value="Amidase_CS"/>
</dbReference>
<evidence type="ECO:0000256" key="5">
    <source>
        <dbReference type="PIRSR" id="PIRSR001221-1"/>
    </source>
</evidence>
<dbReference type="PROSITE" id="PS00571">
    <property type="entry name" value="AMIDASES"/>
    <property type="match status" value="1"/>
</dbReference>
<dbReference type="InterPro" id="IPR036928">
    <property type="entry name" value="AS_sf"/>
</dbReference>
<dbReference type="GO" id="GO:0004040">
    <property type="term" value="F:amidase activity"/>
    <property type="evidence" value="ECO:0007669"/>
    <property type="project" value="UniProtKB-EC"/>
</dbReference>
<sequence length="547" mass="60497">MADWKAAAAEKRQSLVNLIPTEWVIPAPPPPDAQRDVTGDYVRQYLTEDEVSITESEVPTILRHIHQGQWKARDVAAAFCHRAALAHQLTNCLHEIFFDAALHDAHALDDHFAATGKLKGPLHGLPISLKDQFHVKGVETTMGYVGWIGTFQGEKGTGKEKVFESELVQELRDLGAIFYCKTSVPHTLMSGETINNIIGYVPNPKNRLLSAGGSSGGEGALLGLRGSCLGVGTDIGGSVRFPSAFNGLYGLRPSSGRLPYEGMANSMDGQNTVLSVLGPMAHSVDAVKLFTESVLSKQPWLHDPLVVEIPWRESVFQSTLNNSKPMVFGVLANDGQVSVQPPVERALRRVADVVKSLGHTLIEWDPPSHERATELAYGAYILDGGRDIFESFALSNEPMSNQVAQMYGREPKPESTASQVAALNVKKRAYQKEYMEYWNSTSKLNDLQEPVTAVIAPISAFAAPTPEKFHYYGYATFVNVLDYSSVVIPVTHCDKDIDVFDDRYVPMNSIDEQTWKDYDADTYHGAPVGVQLVGRRLRRKRYLRWQQ</sequence>
<accession>A0AA39L5H8</accession>
<evidence type="ECO:0000256" key="3">
    <source>
        <dbReference type="ARBA" id="ARBA00012922"/>
    </source>
</evidence>
<dbReference type="Pfam" id="PF01425">
    <property type="entry name" value="Amidase"/>
    <property type="match status" value="1"/>
</dbReference>
<feature type="binding site" evidence="6">
    <location>
        <begin position="235"/>
        <end position="238"/>
    </location>
    <ligand>
        <name>substrate</name>
    </ligand>
</feature>
<organism evidence="8 9">
    <name type="scientific">Sarocladium strictum</name>
    <name type="common">Black bundle disease fungus</name>
    <name type="synonym">Acremonium strictum</name>
    <dbReference type="NCBI Taxonomy" id="5046"/>
    <lineage>
        <taxon>Eukaryota</taxon>
        <taxon>Fungi</taxon>
        <taxon>Dikarya</taxon>
        <taxon>Ascomycota</taxon>
        <taxon>Pezizomycotina</taxon>
        <taxon>Sordariomycetes</taxon>
        <taxon>Hypocreomycetidae</taxon>
        <taxon>Hypocreales</taxon>
        <taxon>Sarocladiaceae</taxon>
        <taxon>Sarocladium</taxon>
    </lineage>
</organism>
<comment type="catalytic activity">
    <reaction evidence="1">
        <text>a monocarboxylic acid amide + H2O = a monocarboxylate + NH4(+)</text>
        <dbReference type="Rhea" id="RHEA:12020"/>
        <dbReference type="ChEBI" id="CHEBI:15377"/>
        <dbReference type="ChEBI" id="CHEBI:28938"/>
        <dbReference type="ChEBI" id="CHEBI:35757"/>
        <dbReference type="ChEBI" id="CHEBI:83628"/>
        <dbReference type="EC" id="3.5.1.4"/>
    </reaction>
</comment>
<dbReference type="InterPro" id="IPR023631">
    <property type="entry name" value="Amidase_dom"/>
</dbReference>
<evidence type="ECO:0000256" key="4">
    <source>
        <dbReference type="ARBA" id="ARBA00022801"/>
    </source>
</evidence>
<feature type="active site" description="Charge relay system" evidence="5">
    <location>
        <position position="214"/>
    </location>
</feature>
<dbReference type="PANTHER" id="PTHR46072:SF7">
    <property type="entry name" value="AMIDASE"/>
    <property type="match status" value="1"/>
</dbReference>
<feature type="active site" description="Acyl-ester intermediate" evidence="5">
    <location>
        <position position="238"/>
    </location>
</feature>
<dbReference type="EC" id="3.5.1.4" evidence="3"/>
<dbReference type="Gene3D" id="3.90.1300.10">
    <property type="entry name" value="Amidase signature (AS) domain"/>
    <property type="match status" value="1"/>
</dbReference>
<gene>
    <name evidence="8" type="ORF">NLU13_7752</name>
</gene>
<evidence type="ECO:0000313" key="9">
    <source>
        <dbReference type="Proteomes" id="UP001175261"/>
    </source>
</evidence>
<protein>
    <recommendedName>
        <fullName evidence="3">amidase</fullName>
        <ecNumber evidence="3">3.5.1.4</ecNumber>
    </recommendedName>
</protein>
<dbReference type="PANTHER" id="PTHR46072">
    <property type="entry name" value="AMIDASE-RELATED-RELATED"/>
    <property type="match status" value="1"/>
</dbReference>
<dbReference type="EMBL" id="JAPDFR010000007">
    <property type="protein sequence ID" value="KAK0385276.1"/>
    <property type="molecule type" value="Genomic_DNA"/>
</dbReference>
<dbReference type="SUPFAM" id="SSF75304">
    <property type="entry name" value="Amidase signature (AS) enzymes"/>
    <property type="match status" value="1"/>
</dbReference>
<feature type="binding site" evidence="6">
    <location>
        <position position="188"/>
    </location>
    <ligand>
        <name>substrate</name>
    </ligand>
</feature>
<evidence type="ECO:0000259" key="7">
    <source>
        <dbReference type="Pfam" id="PF01425"/>
    </source>
</evidence>
<dbReference type="PIRSF" id="PIRSF001221">
    <property type="entry name" value="Amidase_fungi"/>
    <property type="match status" value="1"/>
</dbReference>
<evidence type="ECO:0000256" key="2">
    <source>
        <dbReference type="ARBA" id="ARBA00009199"/>
    </source>
</evidence>
<feature type="domain" description="Amidase" evidence="7">
    <location>
        <begin position="75"/>
        <end position="538"/>
    </location>
</feature>
<keyword evidence="9" id="KW-1185">Reference proteome</keyword>
<evidence type="ECO:0000256" key="1">
    <source>
        <dbReference type="ARBA" id="ARBA00001311"/>
    </source>
</evidence>
<evidence type="ECO:0000256" key="6">
    <source>
        <dbReference type="PIRSR" id="PIRSR001221-2"/>
    </source>
</evidence>
<evidence type="ECO:0000313" key="8">
    <source>
        <dbReference type="EMBL" id="KAK0385276.1"/>
    </source>
</evidence>
<name>A0AA39L5H8_SARSR</name>
<proteinExistence type="inferred from homology"/>
<comment type="similarity">
    <text evidence="2">Belongs to the amidase family.</text>
</comment>
<dbReference type="AlphaFoldDB" id="A0AA39L5H8"/>
<comment type="caution">
    <text evidence="8">The sequence shown here is derived from an EMBL/GenBank/DDBJ whole genome shotgun (WGS) entry which is preliminary data.</text>
</comment>
<reference evidence="8" key="1">
    <citation type="submission" date="2022-10" db="EMBL/GenBank/DDBJ databases">
        <title>Determination and structural analysis of whole genome sequence of Sarocladium strictum F4-1.</title>
        <authorList>
            <person name="Hu L."/>
            <person name="Jiang Y."/>
        </authorList>
    </citation>
    <scope>NUCLEOTIDE SEQUENCE</scope>
    <source>
        <strain evidence="8">F4-1</strain>
    </source>
</reference>
<feature type="active site" description="Charge relay system" evidence="5">
    <location>
        <position position="130"/>
    </location>
</feature>